<feature type="transmembrane region" description="Helical" evidence="1">
    <location>
        <begin position="31"/>
        <end position="54"/>
    </location>
</feature>
<feature type="transmembrane region" description="Helical" evidence="1">
    <location>
        <begin position="182"/>
        <end position="203"/>
    </location>
</feature>
<feature type="transmembrane region" description="Helical" evidence="1">
    <location>
        <begin position="108"/>
        <end position="133"/>
    </location>
</feature>
<gene>
    <name evidence="2" type="ORF">ACFQS1_21890</name>
</gene>
<feature type="transmembrane region" description="Helical" evidence="1">
    <location>
        <begin position="463"/>
        <end position="483"/>
    </location>
</feature>
<feature type="transmembrane region" description="Helical" evidence="1">
    <location>
        <begin position="320"/>
        <end position="340"/>
    </location>
</feature>
<dbReference type="Proteomes" id="UP001596548">
    <property type="component" value="Unassembled WGS sequence"/>
</dbReference>
<feature type="transmembrane region" description="Helical" evidence="1">
    <location>
        <begin position="346"/>
        <end position="370"/>
    </location>
</feature>
<comment type="caution">
    <text evidence="2">The sequence shown here is derived from an EMBL/GenBank/DDBJ whole genome shotgun (WGS) entry which is preliminary data.</text>
</comment>
<organism evidence="2 3">
    <name type="scientific">Paractinoplanes rhizophilus</name>
    <dbReference type="NCBI Taxonomy" id="1416877"/>
    <lineage>
        <taxon>Bacteria</taxon>
        <taxon>Bacillati</taxon>
        <taxon>Actinomycetota</taxon>
        <taxon>Actinomycetes</taxon>
        <taxon>Micromonosporales</taxon>
        <taxon>Micromonosporaceae</taxon>
        <taxon>Paractinoplanes</taxon>
    </lineage>
</organism>
<feature type="transmembrane region" description="Helical" evidence="1">
    <location>
        <begin position="489"/>
        <end position="514"/>
    </location>
</feature>
<dbReference type="EMBL" id="JBHTBJ010000016">
    <property type="protein sequence ID" value="MFC7276650.1"/>
    <property type="molecule type" value="Genomic_DNA"/>
</dbReference>
<evidence type="ECO:0000256" key="1">
    <source>
        <dbReference type="SAM" id="Phobius"/>
    </source>
</evidence>
<name>A0ABW2HYH8_9ACTN</name>
<dbReference type="RefSeq" id="WP_378971241.1">
    <property type="nucleotide sequence ID" value="NZ_JBHTBJ010000016.1"/>
</dbReference>
<keyword evidence="3" id="KW-1185">Reference proteome</keyword>
<keyword evidence="1" id="KW-0812">Transmembrane</keyword>
<feature type="transmembrane region" description="Helical" evidence="1">
    <location>
        <begin position="241"/>
        <end position="261"/>
    </location>
</feature>
<sequence length="532" mass="54611">MAVTAAPGIGPFVRLKLRLIANGLRGRPARVAMFVVGVLFSGFFAVAGYAIFAIPGVADDPHAAGILLPLGGTVIVLGWLFLPLVFFGVDESLDPARFALLPLRRRTLVRGMFAAALVGLPAVATLVATAGMVQTAAQLGGPVAALGQLAGIVCGLLLCVAVSRSVTSAFATALRSRRSRDLAAIALALLAAALGPLQLAVLAGAERADWDTVATVADVIGWTPLGSPYTIGLEIAAGRAWAAPLKLLIALAAIGGLLWWWSATLENAMLGTAAEGGRRATGTDRTPVDLLLVRRLPRSRFGALVSREMRYWWRETRRRASLLTFSMVALFLPVSLTIGSGSPGSMVIFVGALAALALANQFGFDGSAYATNITAGVPGRVEINSRAAAHAIYTIPLLVVVAVLVGALSASPGRIPGTFGLLIAAYGVGLGLVLPVSVRAAYAFPASTNPFAMSSGGGPAKGLLTFGVLFGAVLVSLPLQIVALALGPVWLWIGLPVGIAYGAAAFLIGSGIAADLVDKRAPELLAAVSPQR</sequence>
<protein>
    <submittedName>
        <fullName evidence="2">ABC transporter permease</fullName>
    </submittedName>
</protein>
<feature type="transmembrane region" description="Helical" evidence="1">
    <location>
        <begin position="139"/>
        <end position="162"/>
    </location>
</feature>
<proteinExistence type="predicted"/>
<feature type="transmembrane region" description="Helical" evidence="1">
    <location>
        <begin position="391"/>
        <end position="411"/>
    </location>
</feature>
<keyword evidence="1" id="KW-0472">Membrane</keyword>
<keyword evidence="1" id="KW-1133">Transmembrane helix</keyword>
<accession>A0ABW2HYH8</accession>
<reference evidence="3" key="1">
    <citation type="journal article" date="2019" name="Int. J. Syst. Evol. Microbiol.">
        <title>The Global Catalogue of Microorganisms (GCM) 10K type strain sequencing project: providing services to taxonomists for standard genome sequencing and annotation.</title>
        <authorList>
            <consortium name="The Broad Institute Genomics Platform"/>
            <consortium name="The Broad Institute Genome Sequencing Center for Infectious Disease"/>
            <person name="Wu L."/>
            <person name="Ma J."/>
        </authorList>
    </citation>
    <scope>NUCLEOTIDE SEQUENCE [LARGE SCALE GENOMIC DNA]</scope>
    <source>
        <strain evidence="3">XZYJT-10</strain>
    </source>
</reference>
<evidence type="ECO:0000313" key="2">
    <source>
        <dbReference type="EMBL" id="MFC7276650.1"/>
    </source>
</evidence>
<feature type="transmembrane region" description="Helical" evidence="1">
    <location>
        <begin position="417"/>
        <end position="442"/>
    </location>
</feature>
<feature type="transmembrane region" description="Helical" evidence="1">
    <location>
        <begin position="66"/>
        <end position="87"/>
    </location>
</feature>
<evidence type="ECO:0000313" key="3">
    <source>
        <dbReference type="Proteomes" id="UP001596548"/>
    </source>
</evidence>